<keyword evidence="6 8" id="KW-0376">Hydrogen peroxide</keyword>
<organism evidence="12 13">
    <name type="scientific">Actinokineospora diospyrosa</name>
    <dbReference type="NCBI Taxonomy" id="103728"/>
    <lineage>
        <taxon>Bacteria</taxon>
        <taxon>Bacillati</taxon>
        <taxon>Actinomycetota</taxon>
        <taxon>Actinomycetes</taxon>
        <taxon>Pseudonocardiales</taxon>
        <taxon>Pseudonocardiaceae</taxon>
        <taxon>Actinokineospora</taxon>
    </lineage>
</organism>
<feature type="region of interest" description="Disordered" evidence="10">
    <location>
        <begin position="352"/>
        <end position="379"/>
    </location>
</feature>
<keyword evidence="13" id="KW-1185">Reference proteome</keyword>
<dbReference type="InterPro" id="IPR000763">
    <property type="entry name" value="Catalase_peroxidase"/>
</dbReference>
<feature type="cross-link" description="Tryptophyl-tyrosyl-methioninium (Tyr-Met) (with Trp-108)" evidence="8">
    <location>
        <begin position="231"/>
        <end position="257"/>
    </location>
</feature>
<comment type="catalytic activity">
    <reaction evidence="8 9">
        <text>H2O2 + AH2 = A + 2 H2O</text>
        <dbReference type="Rhea" id="RHEA:30275"/>
        <dbReference type="ChEBI" id="CHEBI:13193"/>
        <dbReference type="ChEBI" id="CHEBI:15377"/>
        <dbReference type="ChEBI" id="CHEBI:16240"/>
        <dbReference type="ChEBI" id="CHEBI:17499"/>
        <dbReference type="EC" id="1.11.1.21"/>
    </reaction>
</comment>
<dbReference type="Gene3D" id="1.10.520.10">
    <property type="match status" value="2"/>
</dbReference>
<dbReference type="NCBIfam" id="TIGR00198">
    <property type="entry name" value="cat_per_HPI"/>
    <property type="match status" value="1"/>
</dbReference>
<dbReference type="HAMAP" id="MF_01961">
    <property type="entry name" value="Catal_peroxid"/>
    <property type="match status" value="1"/>
</dbReference>
<dbReference type="PRINTS" id="PR00460">
    <property type="entry name" value="BPEROXIDASE"/>
</dbReference>
<keyword evidence="4 8" id="KW-0560">Oxidoreductase</keyword>
<evidence type="ECO:0000256" key="1">
    <source>
        <dbReference type="ARBA" id="ARBA00022559"/>
    </source>
</evidence>
<dbReference type="PROSITE" id="PS50873">
    <property type="entry name" value="PEROXIDASE_4"/>
    <property type="match status" value="1"/>
</dbReference>
<keyword evidence="2 8" id="KW-0349">Heme</keyword>
<dbReference type="PROSITE" id="PS00436">
    <property type="entry name" value="PEROXIDASE_2"/>
    <property type="match status" value="1"/>
</dbReference>
<evidence type="ECO:0000256" key="6">
    <source>
        <dbReference type="ARBA" id="ARBA00023324"/>
    </source>
</evidence>
<dbReference type="InterPro" id="IPR010255">
    <property type="entry name" value="Haem_peroxidase_sf"/>
</dbReference>
<evidence type="ECO:0000256" key="7">
    <source>
        <dbReference type="ARBA" id="ARBA00049145"/>
    </source>
</evidence>
<dbReference type="EMBL" id="JAMTCO010000004">
    <property type="protein sequence ID" value="MCP2269355.1"/>
    <property type="molecule type" value="Genomic_DNA"/>
</dbReference>
<dbReference type="Proteomes" id="UP001205185">
    <property type="component" value="Unassembled WGS sequence"/>
</dbReference>
<dbReference type="PRINTS" id="PR00458">
    <property type="entry name" value="PEROXIDASE"/>
</dbReference>
<dbReference type="InterPro" id="IPR002016">
    <property type="entry name" value="Haem_peroxidase"/>
</dbReference>
<comment type="function">
    <text evidence="8">Bifunctional enzyme with both catalase and broad-spectrum peroxidase activity.</text>
</comment>
<sequence>MSESPNARVGDMNEEGAGGCPVSAGRFNHPTEGGTNHTWWPNQLNLAILRKHSAVADPFGGEFDYAAEFLTVDLDELAADVDAVLTTSQDWWPADFGHYGPFMIRMAWHSAGTYRVQDGRGGAGAGMQRFAPLNSWPDNGNLDKARRLLWPVKQKWGRKVSWADLMIFTGNRALETMGFTTFGFAGGRADVWEPDQDVYWGPERTWLGDERYSGNRDLENPLAAVQMGLIYVNPEGPNGNPDPLAAARDIRDTFGRMAMNDEETVALIAGGHTFGKAHGAADPDQHVGAEPEGAALEEQGFGWRNSFGSGKGRDAITSGLEVTWTATPTRWSNSFFENLFAYEWELTKSPAGAHQWQPKDGAGANTVPDPESGELTRPPTMLTTDLSLRFDPIYEPISRRFLENPDQFADAFARAWFKLTHRDMGPIQRYLGAQVPQEELIWQDRLPVVDHELVDAEDIAALKREILDSGLTVAQLVSTAWASASTYRGSDKRGGANGARIRLEPQRGWEVNEPDALAGVLRTLEGVRERFNSAQTGGKKVSLADLIVLGGNAAIEQAAGGVAVPFTPGRTDATAEQTDAESFEALEPTADGFRNYLGKGHRLPAEYLLVDRANLLTLSAPELTVLVGGLRVLGANHRQSATGVLTDRPGTLSNDFFVNLLDMATEWKPTSSDAETFEARDRATGEVKWTGSRVDLLFGSNSELRAVAEVYASADAAEKFTQDFIAAWTKVTNLDRFDV</sequence>
<evidence type="ECO:0000256" key="4">
    <source>
        <dbReference type="ARBA" id="ARBA00023002"/>
    </source>
</evidence>
<dbReference type="InterPro" id="IPR019794">
    <property type="entry name" value="Peroxidases_AS"/>
</dbReference>
<dbReference type="PANTHER" id="PTHR30555:SF0">
    <property type="entry name" value="CATALASE-PEROXIDASE"/>
    <property type="match status" value="1"/>
</dbReference>
<evidence type="ECO:0000256" key="8">
    <source>
        <dbReference type="HAMAP-Rule" id="MF_01961"/>
    </source>
</evidence>
<comment type="PTM">
    <text evidence="8">Formation of the three residue Trp-Tyr-Met cross-link is important for the catalase, but not the peroxidase activity of the enzyme.</text>
</comment>
<proteinExistence type="inferred from homology"/>
<keyword evidence="5 8" id="KW-0408">Iron</keyword>
<dbReference type="Gene3D" id="1.10.420.10">
    <property type="entry name" value="Peroxidase, domain 2"/>
    <property type="match status" value="2"/>
</dbReference>
<feature type="active site" description="Proton acceptor" evidence="8">
    <location>
        <position position="109"/>
    </location>
</feature>
<dbReference type="NCBIfam" id="NF011635">
    <property type="entry name" value="PRK15061.1"/>
    <property type="match status" value="1"/>
</dbReference>
<comment type="caution">
    <text evidence="12">The sequence shown here is derived from an EMBL/GenBank/DDBJ whole genome shotgun (WGS) entry which is preliminary data.</text>
</comment>
<evidence type="ECO:0000256" key="3">
    <source>
        <dbReference type="ARBA" id="ARBA00022723"/>
    </source>
</evidence>
<protein>
    <recommendedName>
        <fullName evidence="8 9">Catalase-peroxidase</fullName>
        <shortName evidence="8">CP</shortName>
        <ecNumber evidence="8 9">1.11.1.21</ecNumber>
    </recommendedName>
    <alternativeName>
        <fullName evidence="8">Peroxidase/catalase</fullName>
    </alternativeName>
</protein>
<comment type="caution">
    <text evidence="8">Lacks conserved residue(s) required for the propagation of feature annotation.</text>
</comment>
<evidence type="ECO:0000313" key="12">
    <source>
        <dbReference type="EMBL" id="MCP2269355.1"/>
    </source>
</evidence>
<dbReference type="Pfam" id="PF00141">
    <property type="entry name" value="peroxidase"/>
    <property type="match status" value="2"/>
</dbReference>
<name>A0ABT1I9P0_9PSEU</name>
<comment type="cofactor">
    <cofactor evidence="8">
        <name>heme b</name>
        <dbReference type="ChEBI" id="CHEBI:60344"/>
    </cofactor>
    <text evidence="8">Binds 1 heme b (iron(II)-protoporphyrin IX) group per dimer.</text>
</comment>
<reference evidence="12 13" key="1">
    <citation type="submission" date="2022-06" db="EMBL/GenBank/DDBJ databases">
        <title>Genomic Encyclopedia of Archaeal and Bacterial Type Strains, Phase II (KMG-II): from individual species to whole genera.</title>
        <authorList>
            <person name="Goeker M."/>
        </authorList>
    </citation>
    <scope>NUCLEOTIDE SEQUENCE [LARGE SCALE GENOMIC DNA]</scope>
    <source>
        <strain evidence="12 13">DSM 44255</strain>
    </source>
</reference>
<evidence type="ECO:0000256" key="2">
    <source>
        <dbReference type="ARBA" id="ARBA00022617"/>
    </source>
</evidence>
<comment type="catalytic activity">
    <reaction evidence="7 8 9">
        <text>2 H2O2 = O2 + 2 H2O</text>
        <dbReference type="Rhea" id="RHEA:20309"/>
        <dbReference type="ChEBI" id="CHEBI:15377"/>
        <dbReference type="ChEBI" id="CHEBI:15379"/>
        <dbReference type="ChEBI" id="CHEBI:16240"/>
        <dbReference type="EC" id="1.11.1.21"/>
    </reaction>
</comment>
<dbReference type="CDD" id="cd08200">
    <property type="entry name" value="catalase_peroxidase_2"/>
    <property type="match status" value="1"/>
</dbReference>
<evidence type="ECO:0000256" key="10">
    <source>
        <dbReference type="SAM" id="MobiDB-lite"/>
    </source>
</evidence>
<comment type="similarity">
    <text evidence="8 9">Belongs to the peroxidase family. Peroxidase/catalase subfamily.</text>
</comment>
<dbReference type="RefSeq" id="WP_253886354.1">
    <property type="nucleotide sequence ID" value="NZ_BAAAVB010000004.1"/>
</dbReference>
<feature type="binding site" description="axial binding residue" evidence="8">
    <location>
        <position position="272"/>
    </location>
    <ligand>
        <name>heme b</name>
        <dbReference type="ChEBI" id="CHEBI:60344"/>
    </ligand>
    <ligandPart>
        <name>Fe</name>
        <dbReference type="ChEBI" id="CHEBI:18248"/>
    </ligandPart>
</feature>
<dbReference type="PANTHER" id="PTHR30555">
    <property type="entry name" value="HYDROPEROXIDASE I, BIFUNCTIONAL CATALASE-PEROXIDASE"/>
    <property type="match status" value="1"/>
</dbReference>
<accession>A0ABT1I9P0</accession>
<dbReference type="EC" id="1.11.1.21" evidence="8 9"/>
<evidence type="ECO:0000313" key="13">
    <source>
        <dbReference type="Proteomes" id="UP001205185"/>
    </source>
</evidence>
<gene>
    <name evidence="8" type="primary">katG</name>
    <name evidence="12" type="ORF">LV75_001843</name>
</gene>
<dbReference type="InterPro" id="IPR019793">
    <property type="entry name" value="Peroxidases_heam-ligand_BS"/>
</dbReference>
<keyword evidence="1 8" id="KW-0575">Peroxidase</keyword>
<comment type="subunit">
    <text evidence="8">Homodimer or homotetramer.</text>
</comment>
<keyword evidence="3 8" id="KW-0479">Metal-binding</keyword>
<evidence type="ECO:0000256" key="9">
    <source>
        <dbReference type="RuleBase" id="RU003451"/>
    </source>
</evidence>
<dbReference type="PROSITE" id="PS00435">
    <property type="entry name" value="PEROXIDASE_1"/>
    <property type="match status" value="1"/>
</dbReference>
<feature type="site" description="Transition state stabilizer" evidence="8">
    <location>
        <position position="105"/>
    </location>
</feature>
<dbReference type="CDD" id="cd00649">
    <property type="entry name" value="catalase_peroxidase_1"/>
    <property type="match status" value="1"/>
</dbReference>
<evidence type="ECO:0000259" key="11">
    <source>
        <dbReference type="PROSITE" id="PS50873"/>
    </source>
</evidence>
<dbReference type="SUPFAM" id="SSF48113">
    <property type="entry name" value="Heme-dependent peroxidases"/>
    <property type="match status" value="2"/>
</dbReference>
<feature type="domain" description="Plant heme peroxidase family profile" evidence="11">
    <location>
        <begin position="160"/>
        <end position="440"/>
    </location>
</feature>
<evidence type="ECO:0000256" key="5">
    <source>
        <dbReference type="ARBA" id="ARBA00023004"/>
    </source>
</evidence>